<dbReference type="GO" id="GO:0020037">
    <property type="term" value="F:heme binding"/>
    <property type="evidence" value="ECO:0007669"/>
    <property type="project" value="UniProtKB-UniRule"/>
</dbReference>
<evidence type="ECO:0000256" key="4">
    <source>
        <dbReference type="ARBA" id="ARBA00022723"/>
    </source>
</evidence>
<dbReference type="PROSITE" id="PS00191">
    <property type="entry name" value="CYTOCHROME_B5_1"/>
    <property type="match status" value="1"/>
</dbReference>
<dbReference type="FunFam" id="3.10.120.10:FF:000002">
    <property type="entry name" value="Cytochrome b5 type B"/>
    <property type="match status" value="1"/>
</dbReference>
<dbReference type="InterPro" id="IPR050668">
    <property type="entry name" value="Cytochrome_b5"/>
</dbReference>
<proteinExistence type="inferred from homology"/>
<keyword evidence="3 8" id="KW-0812">Transmembrane</keyword>
<dbReference type="GO" id="GO:0016020">
    <property type="term" value="C:membrane"/>
    <property type="evidence" value="ECO:0007669"/>
    <property type="project" value="UniProtKB-SubCell"/>
</dbReference>
<protein>
    <recommendedName>
        <fullName evidence="9">Cytochrome b5 heme-binding domain-containing protein</fullName>
    </recommendedName>
</protein>
<dbReference type="AlphaFoldDB" id="A0A7S0UNK8"/>
<comment type="subcellular location">
    <subcellularLocation>
        <location evidence="1">Membrane</location>
    </subcellularLocation>
</comment>
<gene>
    <name evidence="10" type="ORF">PPAR00522_LOCUS49</name>
</gene>
<dbReference type="EMBL" id="HBFM01000085">
    <property type="protein sequence ID" value="CAD8763666.1"/>
    <property type="molecule type" value="Transcribed_RNA"/>
</dbReference>
<organism evidence="10">
    <name type="scientific">Polytomella parva</name>
    <dbReference type="NCBI Taxonomy" id="51329"/>
    <lineage>
        <taxon>Eukaryota</taxon>
        <taxon>Viridiplantae</taxon>
        <taxon>Chlorophyta</taxon>
        <taxon>core chlorophytes</taxon>
        <taxon>Chlorophyceae</taxon>
        <taxon>CS clade</taxon>
        <taxon>Chlamydomonadales</taxon>
        <taxon>Chlamydomonadaceae</taxon>
        <taxon>Polytomella</taxon>
    </lineage>
</organism>
<dbReference type="SUPFAM" id="SSF55856">
    <property type="entry name" value="Cytochrome b5-like heme/steroid binding domain"/>
    <property type="match status" value="1"/>
</dbReference>
<dbReference type="InterPro" id="IPR018506">
    <property type="entry name" value="Cyt_B5_heme-BS"/>
</dbReference>
<keyword evidence="5 8" id="KW-0408">Iron</keyword>
<dbReference type="PROSITE" id="PS50255">
    <property type="entry name" value="CYTOCHROME_B5_2"/>
    <property type="match status" value="1"/>
</dbReference>
<dbReference type="SMART" id="SM01117">
    <property type="entry name" value="Cyt-b5"/>
    <property type="match status" value="1"/>
</dbReference>
<evidence type="ECO:0000256" key="3">
    <source>
        <dbReference type="ARBA" id="ARBA00022692"/>
    </source>
</evidence>
<keyword evidence="4 8" id="KW-0479">Metal-binding</keyword>
<keyword evidence="2 8" id="KW-0349">Heme</keyword>
<feature type="domain" description="Cytochrome b5 heme-binding" evidence="9">
    <location>
        <begin position="4"/>
        <end position="80"/>
    </location>
</feature>
<dbReference type="Gene3D" id="3.10.120.10">
    <property type="entry name" value="Cytochrome b5-like heme/steroid binding domain"/>
    <property type="match status" value="1"/>
</dbReference>
<feature type="transmembrane region" description="Helical" evidence="8">
    <location>
        <begin position="107"/>
        <end position="127"/>
    </location>
</feature>
<dbReference type="PANTHER" id="PTHR19359">
    <property type="entry name" value="CYTOCHROME B5"/>
    <property type="match status" value="1"/>
</dbReference>
<name>A0A7S0UNK8_9CHLO</name>
<evidence type="ECO:0000256" key="5">
    <source>
        <dbReference type="ARBA" id="ARBA00023004"/>
    </source>
</evidence>
<evidence type="ECO:0000256" key="2">
    <source>
        <dbReference type="ARBA" id="ARBA00022617"/>
    </source>
</evidence>
<dbReference type="PRINTS" id="PR00363">
    <property type="entry name" value="CYTOCHROMEB5"/>
</dbReference>
<keyword evidence="6 8" id="KW-0472">Membrane</keyword>
<dbReference type="InterPro" id="IPR001199">
    <property type="entry name" value="Cyt_B5-like_heme/steroid-bd"/>
</dbReference>
<sequence length="131" mass="15042">MSEEKIYTLQECQKHSDEKDCWLIIRDKVYDVTSFLEEHPGGFDVILSVAGKNATTAFQEVGHSKTAKKLLESFYIGELEGSGIPVEEAKPEVIEVVKKEMTFYQRLFHVFLPFFILFVALCINFSLKTEK</sequence>
<dbReference type="PANTHER" id="PTHR19359:SF14">
    <property type="entry name" value="CYTOCHROME B5 A"/>
    <property type="match status" value="1"/>
</dbReference>
<evidence type="ECO:0000256" key="8">
    <source>
        <dbReference type="RuleBase" id="RU362121"/>
    </source>
</evidence>
<evidence type="ECO:0000256" key="7">
    <source>
        <dbReference type="ARBA" id="ARBA00038168"/>
    </source>
</evidence>
<reference evidence="10" key="1">
    <citation type="submission" date="2021-01" db="EMBL/GenBank/DDBJ databases">
        <authorList>
            <person name="Corre E."/>
            <person name="Pelletier E."/>
            <person name="Niang G."/>
            <person name="Scheremetjew M."/>
            <person name="Finn R."/>
            <person name="Kale V."/>
            <person name="Holt S."/>
            <person name="Cochrane G."/>
            <person name="Meng A."/>
            <person name="Brown T."/>
            <person name="Cohen L."/>
        </authorList>
    </citation>
    <scope>NUCLEOTIDE SEQUENCE</scope>
    <source>
        <strain evidence="10">SAG 63-3</strain>
    </source>
</reference>
<keyword evidence="8" id="KW-1133">Transmembrane helix</keyword>
<evidence type="ECO:0000256" key="1">
    <source>
        <dbReference type="ARBA" id="ARBA00004370"/>
    </source>
</evidence>
<dbReference type="InterPro" id="IPR036400">
    <property type="entry name" value="Cyt_B5-like_heme/steroid_sf"/>
</dbReference>
<evidence type="ECO:0000313" key="10">
    <source>
        <dbReference type="EMBL" id="CAD8763666.1"/>
    </source>
</evidence>
<evidence type="ECO:0000256" key="6">
    <source>
        <dbReference type="ARBA" id="ARBA00023136"/>
    </source>
</evidence>
<dbReference type="Pfam" id="PF00173">
    <property type="entry name" value="Cyt-b5"/>
    <property type="match status" value="1"/>
</dbReference>
<evidence type="ECO:0000259" key="9">
    <source>
        <dbReference type="PROSITE" id="PS50255"/>
    </source>
</evidence>
<dbReference type="GO" id="GO:0046872">
    <property type="term" value="F:metal ion binding"/>
    <property type="evidence" value="ECO:0007669"/>
    <property type="project" value="UniProtKB-UniRule"/>
</dbReference>
<comment type="similarity">
    <text evidence="7 8">Belongs to the cytochrome b5 family.</text>
</comment>
<accession>A0A7S0UNK8</accession>